<dbReference type="Gene3D" id="2.60.40.10">
    <property type="entry name" value="Immunoglobulins"/>
    <property type="match status" value="1"/>
</dbReference>
<dbReference type="SUPFAM" id="SSF49373">
    <property type="entry name" value="Invasin/intimin cell-adhesion fragments"/>
    <property type="match status" value="2"/>
</dbReference>
<dbReference type="RefSeq" id="WP_301621963.1">
    <property type="nucleotide sequence ID" value="NZ_JAOSKY010000005.1"/>
</dbReference>
<keyword evidence="2" id="KW-1185">Reference proteome</keyword>
<proteinExistence type="predicted"/>
<gene>
    <name evidence="1" type="ORF">OC940_11560</name>
</gene>
<dbReference type="InterPro" id="IPR013783">
    <property type="entry name" value="Ig-like_fold"/>
</dbReference>
<sequence length="1440" mass="154905">MCKRNVRANQSLVINGAFRQALTNWTVFPRGSPWVQVVGQEHNGLPVRTLSVGNAASVSQDVVAPLDPGRKALYVLKFLCESRHPGTGLVRISSEGMPPLDIQIPPGRQRNEGQPLAFEPDEYEVVLDPAFRAGATLTFSMTSPPSEPDDYNFLLYFTDIVIELHLQPLVLRAFSLDDQSHPPTAWVPLCLGAHNLGVHQLVFDVADANTWRGTAYSLEIDDNPLGAIVAEPEWPVDHPLDVPRSLSCPPLALTAPHPLTLTLINQFSADPYELKASLWHHRLQFLQVQEAGYFPVLEHNESVELGVRVASFYTREPLEGLTVTWTVAGTSIQVAAVTDAGGWAYFSFQPDVAGTFTVEASVASLFYASGVVTQNLEVRVLATDPWPQVMSVVAGEANPWALKTGWPNRGSTYPLLATVPETLVGSEISLEWKGDSQAQLKVGVSPAIKENVPVTATRELLWTLTSADERDGNFELQLTCSKLLRPSPYKSMRLARNEIEIGAVREADKTCVVDEGERATVQLEVLHRLATGQGEPVQGALAKWRLPDGSSVESTTGAGGWASLSWQPTSAGNHTVAVQIQAHPDAIPVERTFVITAIATSPWKSHVRFFLDGVEVERNTLGLLCRRGQTHTLNVLPTPASPWIGKNISVHWRKADPVIGLSISELGAAKTLLAEGVEWTLSSPIGTSQSRPFEVELRIEGEPGARELSGRLLHPDLREELSLLLDQVSAHLSGQAFYPCLGALHGFRALPNALTPLLGLDLFVQWTGTPAAELGATITPALDRPQPLNAGGAQWTLDFTGAVAGQFNLTLSVPQLDFVATATPMRLAHNKLRLTELRDPAIDPVIGLDKAWIRARVVSHFTDRPVADASVIWEAEGERTEVQTDADGASGFAYEPKAAGVHVVTGSVRSLFDNFEESRSTAANALAVDPWEQMFSAFDGLPADRLGNKTYFPRRKAEHALDVSAPEGNALIGRTLTLGMSGDAPTALGVAFVPANTLGLAQVFHGALHYPFSVKDLKDGSCALRLAAERLARLSPPMHMSVGSGALVLNISAESRTDQALDWGQELVEQVRVVSGISGKPMAGWTVTWSGLELGDVTSVTDFYGVARIRFVPTVPGPAKLTARVGDQGHSASVSLAYTLNPPRAIIELVSDTPGGYPGDEVSARAMIVSPGTGEPLADVVVMWTFSDSVLAPTTSNAEGVAHVTFKITDVGQGALNAIVMGGIGGWDMRTLAFDIWRPEYSPTLLTTDAPAVFVGSTLHASLKVENAPAGTTVNWSFSGLPDTQSVTDANGMATQAFVPLAIPEGSFVTLTARVGASQLSKELCVSSVDNPVYANTRVQMNNIPIFLPLQFPVQINRNKNIGIKVLVTREMVNGELAIFSNGTSVLFDPPAGTYHNVVEGFTWTMRVDDPVDTDFVAVIVAKGVVGSTGIRFKMTDEGD</sequence>
<organism evidence="1 2">
    <name type="scientific">Pseudomonas koreensis</name>
    <dbReference type="NCBI Taxonomy" id="198620"/>
    <lineage>
        <taxon>Bacteria</taxon>
        <taxon>Pseudomonadati</taxon>
        <taxon>Pseudomonadota</taxon>
        <taxon>Gammaproteobacteria</taxon>
        <taxon>Pseudomonadales</taxon>
        <taxon>Pseudomonadaceae</taxon>
        <taxon>Pseudomonas</taxon>
    </lineage>
</organism>
<protein>
    <submittedName>
        <fullName evidence="1">Ig-like domain-containing protein</fullName>
    </submittedName>
</protein>
<dbReference type="Proteomes" id="UP001139955">
    <property type="component" value="Unassembled WGS sequence"/>
</dbReference>
<comment type="caution">
    <text evidence="1">The sequence shown here is derived from an EMBL/GenBank/DDBJ whole genome shotgun (WGS) entry which is preliminary data.</text>
</comment>
<dbReference type="InterPro" id="IPR008964">
    <property type="entry name" value="Invasin/intimin_cell_adhesion"/>
</dbReference>
<name>A0A9X2XH27_9PSED</name>
<evidence type="ECO:0000313" key="2">
    <source>
        <dbReference type="Proteomes" id="UP001139955"/>
    </source>
</evidence>
<reference evidence="1" key="1">
    <citation type="submission" date="2022-09" db="EMBL/GenBank/DDBJ databases">
        <authorList>
            <person name="Cesa-Luna C."/>
            <person name="Girard L."/>
            <person name="Lood C."/>
            <person name="Hofte M."/>
            <person name="De Mot R."/>
        </authorList>
    </citation>
    <scope>NUCLEOTIDE SEQUENCE</scope>
    <source>
        <strain evidence="1">B1M3-32</strain>
    </source>
</reference>
<evidence type="ECO:0000313" key="1">
    <source>
        <dbReference type="EMBL" id="MCU7248438.1"/>
    </source>
</evidence>
<accession>A0A9X2XH27</accession>
<dbReference type="EMBL" id="JAOSKY010000005">
    <property type="protein sequence ID" value="MCU7248438.1"/>
    <property type="molecule type" value="Genomic_DNA"/>
</dbReference>
<reference evidence="1" key="2">
    <citation type="journal article" date="2023" name="mSystems">
        <title>Charting the Lipopeptidome of Nonpathogenic Pseudomonas.</title>
        <authorList>
            <person name="Cesa-Luna C."/>
            <person name="Geudens N."/>
            <person name="Girard L."/>
            <person name="De Roo V."/>
            <person name="Maklad H.R."/>
            <person name="Martins J.C."/>
            <person name="Hofte M."/>
            <person name="De Mot R."/>
        </authorList>
    </citation>
    <scope>NUCLEOTIDE SEQUENCE</scope>
    <source>
        <strain evidence="1">B1M3-32</strain>
    </source>
</reference>